<dbReference type="EMBL" id="CDMZ01005056">
    <property type="protein sequence ID" value="CEM51799.1"/>
    <property type="molecule type" value="Genomic_DNA"/>
</dbReference>
<dbReference type="InterPro" id="IPR050230">
    <property type="entry name" value="CALM/Myosin/TropC-like"/>
</dbReference>
<dbReference type="PANTHER" id="PTHR23048:SF59">
    <property type="entry name" value="EF-HAND SUPERFAMILY PROTEIN"/>
    <property type="match status" value="1"/>
</dbReference>
<evidence type="ECO:0000259" key="7">
    <source>
        <dbReference type="PROSITE" id="PS50222"/>
    </source>
</evidence>
<dbReference type="PROSITE" id="PS00018">
    <property type="entry name" value="EF_HAND_1"/>
    <property type="match status" value="1"/>
</dbReference>
<name>A0A0G4I492_9ALVE</name>
<dbReference type="Gene3D" id="1.10.238.10">
    <property type="entry name" value="EF-hand"/>
    <property type="match status" value="2"/>
</dbReference>
<feature type="domain" description="EF-hand" evidence="7">
    <location>
        <begin position="104"/>
        <end position="139"/>
    </location>
</feature>
<dbReference type="Pfam" id="PF13499">
    <property type="entry name" value="EF-hand_7"/>
    <property type="match status" value="1"/>
</dbReference>
<comment type="similarity">
    <text evidence="2">Belongs to the centrin family.</text>
</comment>
<keyword evidence="4" id="KW-0106">Calcium</keyword>
<dbReference type="GO" id="GO:0005509">
    <property type="term" value="F:calcium ion binding"/>
    <property type="evidence" value="ECO:0007669"/>
    <property type="project" value="InterPro"/>
</dbReference>
<dbReference type="VEuPathDB" id="CryptoDB:Cvel_10866"/>
<dbReference type="InterPro" id="IPR002048">
    <property type="entry name" value="EF_hand_dom"/>
</dbReference>
<dbReference type="CDD" id="cd00051">
    <property type="entry name" value="EFh"/>
    <property type="match status" value="1"/>
</dbReference>
<feature type="region of interest" description="Disordered" evidence="6">
    <location>
        <begin position="1"/>
        <end position="31"/>
    </location>
</feature>
<evidence type="ECO:0000256" key="2">
    <source>
        <dbReference type="ARBA" id="ARBA00005253"/>
    </source>
</evidence>
<dbReference type="InterPro" id="IPR018247">
    <property type="entry name" value="EF_Hand_1_Ca_BS"/>
</dbReference>
<feature type="domain" description="EF-hand" evidence="7">
    <location>
        <begin position="32"/>
        <end position="67"/>
    </location>
</feature>
<accession>A0A0G4I492</accession>
<feature type="domain" description="EF-hand" evidence="7">
    <location>
        <begin position="68"/>
        <end position="103"/>
    </location>
</feature>
<reference evidence="8" key="1">
    <citation type="submission" date="2014-11" db="EMBL/GenBank/DDBJ databases">
        <authorList>
            <person name="Otto D Thomas"/>
            <person name="Naeem Raeece"/>
        </authorList>
    </citation>
    <scope>NUCLEOTIDE SEQUENCE</scope>
</reference>
<proteinExistence type="inferred from homology"/>
<dbReference type="InterPro" id="IPR011992">
    <property type="entry name" value="EF-hand-dom_pair"/>
</dbReference>
<evidence type="ECO:0000256" key="4">
    <source>
        <dbReference type="ARBA" id="ARBA00022837"/>
    </source>
</evidence>
<evidence type="ECO:0000313" key="8">
    <source>
        <dbReference type="EMBL" id="CEM51799.1"/>
    </source>
</evidence>
<comment type="subcellular location">
    <subcellularLocation>
        <location evidence="1">Cytoplasm</location>
        <location evidence="1">Cytoskeleton</location>
    </subcellularLocation>
</comment>
<sequence length="180" mass="20413">MSSPTKVGMGSTKKENKTFNPKNYERPGLKQDEIEEIKNAFDMFDADGSGTIDPKEMRQVMKELGYEAKSEVIFEMIAQLDKDGTQQLSFEKFLNMMTAPDTKDSKEDIHKIFKLFDIEDKGRIGIKELARVAKELGGKCSSETAAEMTVTFMRRPRRMSARRSAAFSDPSSFMGDQVER</sequence>
<dbReference type="SUPFAM" id="SSF47473">
    <property type="entry name" value="EF-hand"/>
    <property type="match status" value="1"/>
</dbReference>
<dbReference type="SMART" id="SM00054">
    <property type="entry name" value="EFh"/>
    <property type="match status" value="3"/>
</dbReference>
<dbReference type="AlphaFoldDB" id="A0A0G4I492"/>
<evidence type="ECO:0000256" key="1">
    <source>
        <dbReference type="ARBA" id="ARBA00004245"/>
    </source>
</evidence>
<keyword evidence="3" id="KW-0677">Repeat</keyword>
<dbReference type="PANTHER" id="PTHR23048">
    <property type="entry name" value="MYOSIN LIGHT CHAIN 1, 3"/>
    <property type="match status" value="1"/>
</dbReference>
<dbReference type="PROSITE" id="PS50222">
    <property type="entry name" value="EF_HAND_2"/>
    <property type="match status" value="3"/>
</dbReference>
<organism evidence="8">
    <name type="scientific">Chromera velia CCMP2878</name>
    <dbReference type="NCBI Taxonomy" id="1169474"/>
    <lineage>
        <taxon>Eukaryota</taxon>
        <taxon>Sar</taxon>
        <taxon>Alveolata</taxon>
        <taxon>Colpodellida</taxon>
        <taxon>Chromeraceae</taxon>
        <taxon>Chromera</taxon>
    </lineage>
</organism>
<feature type="compositionally biased region" description="Basic and acidic residues" evidence="6">
    <location>
        <begin position="12"/>
        <end position="31"/>
    </location>
</feature>
<keyword evidence="5" id="KW-0206">Cytoskeleton</keyword>
<dbReference type="PhylomeDB" id="A0A0G4I492"/>
<evidence type="ECO:0000256" key="6">
    <source>
        <dbReference type="SAM" id="MobiDB-lite"/>
    </source>
</evidence>
<evidence type="ECO:0000256" key="5">
    <source>
        <dbReference type="ARBA" id="ARBA00023212"/>
    </source>
</evidence>
<keyword evidence="5" id="KW-0963">Cytoplasm</keyword>
<protein>
    <recommendedName>
        <fullName evidence="7">EF-hand domain-containing protein</fullName>
    </recommendedName>
</protein>
<dbReference type="FunFam" id="1.10.238.10:FF:000178">
    <property type="entry name" value="Calmodulin-2 A"/>
    <property type="match status" value="1"/>
</dbReference>
<evidence type="ECO:0000256" key="3">
    <source>
        <dbReference type="ARBA" id="ARBA00022737"/>
    </source>
</evidence>
<gene>
    <name evidence="8" type="ORF">Cvel_10866</name>
</gene>
<feature type="region of interest" description="Disordered" evidence="6">
    <location>
        <begin position="157"/>
        <end position="180"/>
    </location>
</feature>
<dbReference type="GO" id="GO:0016460">
    <property type="term" value="C:myosin II complex"/>
    <property type="evidence" value="ECO:0007669"/>
    <property type="project" value="TreeGrafter"/>
</dbReference>